<accession>A0A0N7LYU6</accession>
<keyword evidence="2" id="KW-1185">Reference proteome</keyword>
<gene>
    <name evidence="1" type="ORF">TRM7557_00589</name>
</gene>
<dbReference type="AlphaFoldDB" id="A0A0N7LYU6"/>
<evidence type="ECO:0000313" key="2">
    <source>
        <dbReference type="Proteomes" id="UP000052022"/>
    </source>
</evidence>
<protein>
    <submittedName>
        <fullName evidence="1">Putative phosphonate metabolism protein</fullName>
    </submittedName>
</protein>
<name>A0A0N7LYU6_9RHOB</name>
<dbReference type="InterPro" id="IPR009389">
    <property type="entry name" value="DUF1045"/>
</dbReference>
<dbReference type="Gene3D" id="3.90.1140.10">
    <property type="entry name" value="Cyclic phosphodiesterase"/>
    <property type="match status" value="1"/>
</dbReference>
<dbReference type="NCBIfam" id="TIGR03223">
    <property type="entry name" value="Phn_opern_protn"/>
    <property type="match status" value="1"/>
</dbReference>
<dbReference type="Proteomes" id="UP000052022">
    <property type="component" value="Unassembled WGS sequence"/>
</dbReference>
<dbReference type="PIRSF" id="PIRSF033328">
    <property type="entry name" value="Phest_Mll4975"/>
    <property type="match status" value="1"/>
</dbReference>
<organism evidence="1 2">
    <name type="scientific">Tritonibacter multivorans</name>
    <dbReference type="NCBI Taxonomy" id="928856"/>
    <lineage>
        <taxon>Bacteria</taxon>
        <taxon>Pseudomonadati</taxon>
        <taxon>Pseudomonadota</taxon>
        <taxon>Alphaproteobacteria</taxon>
        <taxon>Rhodobacterales</taxon>
        <taxon>Paracoccaceae</taxon>
        <taxon>Tritonibacter</taxon>
    </lineage>
</organism>
<dbReference type="Pfam" id="PF06299">
    <property type="entry name" value="DUF1045"/>
    <property type="match status" value="1"/>
</dbReference>
<dbReference type="EMBL" id="CYSD01000012">
    <property type="protein sequence ID" value="CUH75849.1"/>
    <property type="molecule type" value="Genomic_DNA"/>
</dbReference>
<dbReference type="OrthoDB" id="4954742at2"/>
<sequence>MTFARYALYFAPPADAAWAQWAAAWLGWDMETGQPLAHPACDLDVAAITETPRKYGLHATLKPPMRLAEGQTEAALRDACATLATSQKPLRLEGLEIAKLGRFLALRPTGDETALNQLAAACVETLDAFRAPPTEAELTRRRGNGLSPAQEANLTQWGYPHVMELFRFHITLSGKLDKPTVTATEAYLTQTLLPLLPQPFEITDLALVGERADGRFELIQRYPLASG</sequence>
<dbReference type="RefSeq" id="WP_058288711.1">
    <property type="nucleotide sequence ID" value="NZ_CYSD01000012.1"/>
</dbReference>
<proteinExistence type="predicted"/>
<dbReference type="STRING" id="928856.SAMN04488049_103193"/>
<evidence type="ECO:0000313" key="1">
    <source>
        <dbReference type="EMBL" id="CUH75849.1"/>
    </source>
</evidence>
<reference evidence="1 2" key="1">
    <citation type="submission" date="2015-09" db="EMBL/GenBank/DDBJ databases">
        <authorList>
            <consortium name="Swine Surveillance"/>
        </authorList>
    </citation>
    <scope>NUCLEOTIDE SEQUENCE [LARGE SCALE GENOMIC DNA]</scope>
    <source>
        <strain evidence="1 2">CECT 7557</strain>
    </source>
</reference>